<dbReference type="Gene3D" id="3.40.50.740">
    <property type="match status" value="1"/>
</dbReference>
<dbReference type="InterPro" id="IPR006443">
    <property type="entry name" value="Formate-DH-alph_fdnG"/>
</dbReference>
<dbReference type="GO" id="GO:0051539">
    <property type="term" value="F:4 iron, 4 sulfur cluster binding"/>
    <property type="evidence" value="ECO:0007669"/>
    <property type="project" value="UniProtKB-KW"/>
</dbReference>
<dbReference type="Gene3D" id="3.40.228.10">
    <property type="entry name" value="Dimethylsulfoxide Reductase, domain 2"/>
    <property type="match status" value="2"/>
</dbReference>
<keyword evidence="6" id="KW-0732">Signal</keyword>
<keyword evidence="5" id="KW-0479">Metal-binding</keyword>
<accession>A0A509ECE5</accession>
<dbReference type="Proteomes" id="UP000410984">
    <property type="component" value="Unassembled WGS sequence"/>
</dbReference>
<organism evidence="14 15">
    <name type="scientific">Methylobacterium symbioticum</name>
    <dbReference type="NCBI Taxonomy" id="2584084"/>
    <lineage>
        <taxon>Bacteria</taxon>
        <taxon>Pseudomonadati</taxon>
        <taxon>Pseudomonadota</taxon>
        <taxon>Alphaproteobacteria</taxon>
        <taxon>Hyphomicrobiales</taxon>
        <taxon>Methylobacteriaceae</taxon>
        <taxon>Methylobacterium</taxon>
    </lineage>
</organism>
<keyword evidence="7" id="KW-0574">Periplasm</keyword>
<dbReference type="Pfam" id="PF00384">
    <property type="entry name" value="Molybdopterin"/>
    <property type="match status" value="1"/>
</dbReference>
<evidence type="ECO:0000256" key="2">
    <source>
        <dbReference type="ARBA" id="ARBA00004418"/>
    </source>
</evidence>
<evidence type="ECO:0000259" key="13">
    <source>
        <dbReference type="Pfam" id="PF01568"/>
    </source>
</evidence>
<evidence type="ECO:0000256" key="5">
    <source>
        <dbReference type="ARBA" id="ARBA00022723"/>
    </source>
</evidence>
<dbReference type="GO" id="GO:0008863">
    <property type="term" value="F:formate dehydrogenase (NAD+) activity"/>
    <property type="evidence" value="ECO:0007669"/>
    <property type="project" value="UniProtKB-EC"/>
</dbReference>
<dbReference type="CDD" id="cd02792">
    <property type="entry name" value="MopB_CT_Formate-Dh-Na-like"/>
    <property type="match status" value="1"/>
</dbReference>
<comment type="similarity">
    <text evidence="3">Belongs to the prokaryotic molybdopterin-containing oxidoreductase family.</text>
</comment>
<evidence type="ECO:0000256" key="10">
    <source>
        <dbReference type="ARBA" id="ARBA00023004"/>
    </source>
</evidence>
<dbReference type="Pfam" id="PF01568">
    <property type="entry name" value="Molydop_binding"/>
    <property type="match status" value="1"/>
</dbReference>
<keyword evidence="9 14" id="KW-0560">Oxidoreductase</keyword>
<dbReference type="AlphaFoldDB" id="A0A509ECE5"/>
<dbReference type="Gene3D" id="2.40.40.20">
    <property type="match status" value="1"/>
</dbReference>
<protein>
    <submittedName>
        <fullName evidence="14">Formate dehydrogenase-O major subunit</fullName>
        <ecNumber evidence="14">1.17.1.9</ecNumber>
    </submittedName>
</protein>
<dbReference type="GO" id="GO:0030151">
    <property type="term" value="F:molybdenum ion binding"/>
    <property type="evidence" value="ECO:0007669"/>
    <property type="project" value="TreeGrafter"/>
</dbReference>
<dbReference type="InterPro" id="IPR009010">
    <property type="entry name" value="Asp_de-COase-like_dom_sf"/>
</dbReference>
<evidence type="ECO:0000256" key="11">
    <source>
        <dbReference type="ARBA" id="ARBA00023014"/>
    </source>
</evidence>
<dbReference type="GO" id="GO:0042597">
    <property type="term" value="C:periplasmic space"/>
    <property type="evidence" value="ECO:0007669"/>
    <property type="project" value="UniProtKB-SubCell"/>
</dbReference>
<evidence type="ECO:0000256" key="3">
    <source>
        <dbReference type="ARBA" id="ARBA00010312"/>
    </source>
</evidence>
<evidence type="ECO:0000256" key="9">
    <source>
        <dbReference type="ARBA" id="ARBA00023002"/>
    </source>
</evidence>
<keyword evidence="10" id="KW-0408">Iron</keyword>
<evidence type="ECO:0000313" key="14">
    <source>
        <dbReference type="EMBL" id="VUD71139.1"/>
    </source>
</evidence>
<name>A0A509ECE5_9HYPH</name>
<dbReference type="SUPFAM" id="SSF50692">
    <property type="entry name" value="ADC-like"/>
    <property type="match status" value="1"/>
</dbReference>
<sequence>MTNLWMDIKHADVITVMGGNAAEAHPCGFKWVVEAKAHNNAKLIVIDPRFTRTASVADLYCPIRQGTDIAFLSGVAKYLLDNDKLQHRYVSAYSNAGYVVREGYTFEDGLFAGYDTDKRDYDKTSWDYEIGPDGYAVVDETMQHPRCVMQLLKKHVALYTPEMVERICGSPKETFLKVCEMIATTAAPERTMTSLYALGWTHHSKGSQNIRAMCIVQTLLGNIGMLGGGMNALRGHSNIQGLTDIGLMSNLIPGYLNIPIEKEPDYASYIAKRQFKPLRPGQTSYWQNYSKFFVSFQKAMWGDKAQKENDWAYDYLPKLDVPTYDIIRGFELAKQGKMTGYVIQGFNPLLSFPNRAKMTEAFSKMKFVVVMDPLKTETARFWENHGEYNPVDPSKIQTEVFELPTTLFAEEEGSLSNSSRWLQWHWQAQEPPGECRSDIEIMSEIYLRVKALYEKEGGAFPDPIVNLKWDYAIAESPTPVELARELNGYTVAPTQDLNGQTIPAGRQVDGFAQLKDDGSTACGCWIYSGCYTEKGNTMARRDNTDPGNRGIAPNWAFAWPANRRVLYNRASCDPEGKPWSEKKKLIEWNGKQWVGFDVPDYGATIAPDKNVGPFILNQEGVARLWTRGLMRDGPFPTHYEPFESPVQNVAFPKIKGAPAARIFKGDLAELGTSEEFPYAATSYRLTEHFHGWTKHAKINAILQPEAFVEISEELAKEKGIVKGGWVRVWSKRGSLKAKAVVTKRVKPLICDGKTVHVVGIPQHWGFIGHTKKGWHPNSLTPVVGDANTETPEFKAWLVNIEATTPPADAVA</sequence>
<evidence type="ECO:0000256" key="1">
    <source>
        <dbReference type="ARBA" id="ARBA00001966"/>
    </source>
</evidence>
<comment type="cofactor">
    <cofactor evidence="1">
        <name>[4Fe-4S] cluster</name>
        <dbReference type="ChEBI" id="CHEBI:49883"/>
    </cofactor>
</comment>
<dbReference type="InterPro" id="IPR006656">
    <property type="entry name" value="Mopterin_OxRdtase"/>
</dbReference>
<evidence type="ECO:0000256" key="8">
    <source>
        <dbReference type="ARBA" id="ARBA00022933"/>
    </source>
</evidence>
<reference evidence="14 15" key="1">
    <citation type="submission" date="2019-06" db="EMBL/GenBank/DDBJ databases">
        <authorList>
            <person name="Rodrigo-Torres L."/>
            <person name="Arahal R. D."/>
            <person name="Lucena T."/>
        </authorList>
    </citation>
    <scope>NUCLEOTIDE SEQUENCE [LARGE SCALE GENOMIC DNA]</scope>
    <source>
        <strain evidence="14 15">SB0023/3</strain>
    </source>
</reference>
<feature type="domain" description="Molybdopterin dinucleotide-binding" evidence="13">
    <location>
        <begin position="680"/>
        <end position="796"/>
    </location>
</feature>
<dbReference type="PANTHER" id="PTHR43598:SF1">
    <property type="entry name" value="FORMATE DEHYDROGENASE-O MAJOR SUBUNIT"/>
    <property type="match status" value="1"/>
</dbReference>
<dbReference type="InterPro" id="IPR006657">
    <property type="entry name" value="MoPterin_dinucl-bd_dom"/>
</dbReference>
<evidence type="ECO:0000313" key="15">
    <source>
        <dbReference type="Proteomes" id="UP000410984"/>
    </source>
</evidence>
<keyword evidence="8" id="KW-0712">Selenocysteine</keyword>
<dbReference type="GO" id="GO:0047111">
    <property type="term" value="F:formate dehydrogenase (cytochrome-c-553) activity"/>
    <property type="evidence" value="ECO:0007669"/>
    <property type="project" value="InterPro"/>
</dbReference>
<dbReference type="GO" id="GO:0043546">
    <property type="term" value="F:molybdopterin cofactor binding"/>
    <property type="evidence" value="ECO:0007669"/>
    <property type="project" value="InterPro"/>
</dbReference>
<dbReference type="NCBIfam" id="TIGR01553">
    <property type="entry name" value="formate-DH-alph"/>
    <property type="match status" value="1"/>
</dbReference>
<evidence type="ECO:0000259" key="12">
    <source>
        <dbReference type="Pfam" id="PF00384"/>
    </source>
</evidence>
<dbReference type="EC" id="1.17.1.9" evidence="14"/>
<comment type="subcellular location">
    <subcellularLocation>
        <location evidence="2">Periplasm</location>
    </subcellularLocation>
</comment>
<dbReference type="GO" id="GO:0009061">
    <property type="term" value="P:anaerobic respiration"/>
    <property type="evidence" value="ECO:0007669"/>
    <property type="project" value="TreeGrafter"/>
</dbReference>
<keyword evidence="11" id="KW-0411">Iron-sulfur</keyword>
<dbReference type="GO" id="GO:0009055">
    <property type="term" value="F:electron transfer activity"/>
    <property type="evidence" value="ECO:0007669"/>
    <property type="project" value="InterPro"/>
</dbReference>
<dbReference type="PANTHER" id="PTHR43598">
    <property type="entry name" value="TUNGSTEN-CONTAINING FORMYLMETHANOFURAN DEHYDROGENASE 2 SUBUNIT B"/>
    <property type="match status" value="1"/>
</dbReference>
<keyword evidence="15" id="KW-1185">Reference proteome</keyword>
<dbReference type="FunFam" id="3.40.50.740:FF:000007">
    <property type="entry name" value="Formate dehydrogenase, alpha subunit, selenocysteine-containing"/>
    <property type="match status" value="1"/>
</dbReference>
<keyword evidence="4" id="KW-0004">4Fe-4S</keyword>
<dbReference type="FunFam" id="3.40.228.10:FF:000009">
    <property type="entry name" value="Formate dehydrogenase, alpha subunit, selenocysteine-containing"/>
    <property type="match status" value="1"/>
</dbReference>
<dbReference type="SUPFAM" id="SSF53706">
    <property type="entry name" value="Formate dehydrogenase/DMSO reductase, domains 1-3"/>
    <property type="match status" value="1"/>
</dbReference>
<gene>
    <name evidence="14" type="primary">fdoG_1</name>
    <name evidence="14" type="ORF">MET9862_01713</name>
</gene>
<evidence type="ECO:0000256" key="4">
    <source>
        <dbReference type="ARBA" id="ARBA00022485"/>
    </source>
</evidence>
<dbReference type="EMBL" id="CABFPH010000017">
    <property type="protein sequence ID" value="VUD71139.1"/>
    <property type="molecule type" value="Genomic_DNA"/>
</dbReference>
<proteinExistence type="inferred from homology"/>
<feature type="domain" description="Molybdopterin oxidoreductase" evidence="12">
    <location>
        <begin position="6"/>
        <end position="381"/>
    </location>
</feature>
<evidence type="ECO:0000256" key="6">
    <source>
        <dbReference type="ARBA" id="ARBA00022729"/>
    </source>
</evidence>
<evidence type="ECO:0000256" key="7">
    <source>
        <dbReference type="ARBA" id="ARBA00022764"/>
    </source>
</evidence>